<name>B2IFD1_BEII9</name>
<comment type="subcellular location">
    <subcellularLocation>
        <location evidence="1">Cell membrane</location>
        <topology evidence="1">Multi-pass membrane protein</topology>
    </subcellularLocation>
</comment>
<dbReference type="PANTHER" id="PTHR34820:SF4">
    <property type="entry name" value="INNER MEMBRANE PROTEIN YEBZ"/>
    <property type="match status" value="1"/>
</dbReference>
<feature type="transmembrane region" description="Helical" evidence="6">
    <location>
        <begin position="155"/>
        <end position="180"/>
    </location>
</feature>
<dbReference type="RefSeq" id="WP_012386379.1">
    <property type="nucleotide sequence ID" value="NC_010581.1"/>
</dbReference>
<evidence type="ECO:0000259" key="7">
    <source>
        <dbReference type="Pfam" id="PF05425"/>
    </source>
</evidence>
<evidence type="ECO:0000256" key="6">
    <source>
        <dbReference type="SAM" id="Phobius"/>
    </source>
</evidence>
<evidence type="ECO:0000256" key="4">
    <source>
        <dbReference type="ARBA" id="ARBA00022989"/>
    </source>
</evidence>
<dbReference type="InterPro" id="IPR008457">
    <property type="entry name" value="Cu-R_CopD_dom"/>
</dbReference>
<keyword evidence="2" id="KW-1003">Cell membrane</keyword>
<keyword evidence="4 6" id="KW-1133">Transmembrane helix</keyword>
<reference evidence="9" key="1">
    <citation type="submission" date="2008-03" db="EMBL/GenBank/DDBJ databases">
        <title>Complete sequence of chromosome of Beijerinckia indica subsp. indica ATCC 9039.</title>
        <authorList>
            <consortium name="US DOE Joint Genome Institute"/>
            <person name="Copeland A."/>
            <person name="Lucas S."/>
            <person name="Lapidus A."/>
            <person name="Glavina del Rio T."/>
            <person name="Dalin E."/>
            <person name="Tice H."/>
            <person name="Bruce D."/>
            <person name="Goodwin L."/>
            <person name="Pitluck S."/>
            <person name="LaButti K."/>
            <person name="Schmutz J."/>
            <person name="Larimer F."/>
            <person name="Land M."/>
            <person name="Hauser L."/>
            <person name="Kyrpides N."/>
            <person name="Mikhailova N."/>
            <person name="Dunfield P.F."/>
            <person name="Dedysh S.N."/>
            <person name="Liesack W."/>
            <person name="Saw J.H."/>
            <person name="Alam M."/>
            <person name="Chen Y."/>
            <person name="Murrell J.C."/>
            <person name="Richardson P."/>
        </authorList>
    </citation>
    <scope>NUCLEOTIDE SEQUENCE [LARGE SCALE GENOMIC DNA]</scope>
    <source>
        <strain evidence="9">ATCC 9039 / DSM 1715 / NCIMB 8712</strain>
    </source>
</reference>
<dbReference type="Proteomes" id="UP000001695">
    <property type="component" value="Chromosome"/>
</dbReference>
<evidence type="ECO:0000256" key="3">
    <source>
        <dbReference type="ARBA" id="ARBA00022692"/>
    </source>
</evidence>
<evidence type="ECO:0000256" key="5">
    <source>
        <dbReference type="ARBA" id="ARBA00023136"/>
    </source>
</evidence>
<proteinExistence type="predicted"/>
<dbReference type="InterPro" id="IPR047689">
    <property type="entry name" value="CopD"/>
</dbReference>
<dbReference type="EMBL" id="CP001016">
    <property type="protein sequence ID" value="ACB97031.1"/>
    <property type="molecule type" value="Genomic_DNA"/>
</dbReference>
<sequence>MLEAALIASRLLHYTASIVLFGASLFPFYATPKGQGPKFLLRFFDTTRFAAAIAVLVSGILLFVCTIATMSGTPAGIFDQDILWSVFTDMDYGGVWLARMVMAILLLGVIRTPFVPPESSHREAAAAVLSAILLVTLTAVGHAQADDGIASSIHWGANGVHLLAAGAWLGGLLPLGFALTTEISAVETSHEKTHGVDIEDILLRFSGMGYGAVSLLVASGLVNSWFLVGSLSRLVGTHYGQLLLVKLGFFGATLTLAVLNRFWLLPSLLQTRESEARILWLKRLRRHVIGEQILGFVILFIVSLLGTMQPAIEALD</sequence>
<reference evidence="8 9" key="2">
    <citation type="journal article" date="2010" name="J. Bacteriol.">
        <title>Complete genome sequence of Beijerinckia indica subsp. indica.</title>
        <authorList>
            <person name="Tamas I."/>
            <person name="Dedysh S.N."/>
            <person name="Liesack W."/>
            <person name="Stott M.B."/>
            <person name="Alam M."/>
            <person name="Murrell J.C."/>
            <person name="Dunfield P.F."/>
        </authorList>
    </citation>
    <scope>NUCLEOTIDE SEQUENCE [LARGE SCALE GENOMIC DNA]</scope>
    <source>
        <strain evidence="9">ATCC 9039 / DSM 1715 / NCIMB 8712</strain>
    </source>
</reference>
<dbReference type="eggNOG" id="COG1276">
    <property type="taxonomic scope" value="Bacteria"/>
</dbReference>
<evidence type="ECO:0000256" key="2">
    <source>
        <dbReference type="ARBA" id="ARBA00022475"/>
    </source>
</evidence>
<dbReference type="OrthoDB" id="8141337at2"/>
<feature type="transmembrane region" description="Helical" evidence="6">
    <location>
        <begin position="293"/>
        <end position="312"/>
    </location>
</feature>
<feature type="transmembrane region" description="Helical" evidence="6">
    <location>
        <begin position="92"/>
        <end position="112"/>
    </location>
</feature>
<evidence type="ECO:0000313" key="8">
    <source>
        <dbReference type="EMBL" id="ACB97031.1"/>
    </source>
</evidence>
<keyword evidence="3 6" id="KW-0812">Transmembrane</keyword>
<dbReference type="NCBIfam" id="NF033808">
    <property type="entry name" value="copper_CopD"/>
    <property type="match status" value="1"/>
</dbReference>
<dbReference type="KEGG" id="bid:Bind_3474"/>
<accession>B2IFD1</accession>
<evidence type="ECO:0000313" key="9">
    <source>
        <dbReference type="Proteomes" id="UP000001695"/>
    </source>
</evidence>
<feature type="transmembrane region" description="Helical" evidence="6">
    <location>
        <begin position="201"/>
        <end position="222"/>
    </location>
</feature>
<keyword evidence="9" id="KW-1185">Reference proteome</keyword>
<feature type="domain" description="Copper resistance protein D" evidence="7">
    <location>
        <begin position="201"/>
        <end position="305"/>
    </location>
</feature>
<feature type="transmembrane region" description="Helical" evidence="6">
    <location>
        <begin position="12"/>
        <end position="29"/>
    </location>
</feature>
<dbReference type="InterPro" id="IPR032694">
    <property type="entry name" value="CopC/D"/>
</dbReference>
<feature type="transmembrane region" description="Helical" evidence="6">
    <location>
        <begin position="242"/>
        <end position="264"/>
    </location>
</feature>
<dbReference type="HOGENOM" id="CLU_075540_0_0_5"/>
<dbReference type="STRING" id="395963.Bind_3474"/>
<dbReference type="GO" id="GO:0005886">
    <property type="term" value="C:plasma membrane"/>
    <property type="evidence" value="ECO:0007669"/>
    <property type="project" value="UniProtKB-SubCell"/>
</dbReference>
<protein>
    <submittedName>
        <fullName evidence="8">Copper resistance D domain protein</fullName>
    </submittedName>
</protein>
<feature type="transmembrane region" description="Helical" evidence="6">
    <location>
        <begin position="124"/>
        <end position="143"/>
    </location>
</feature>
<keyword evidence="5 6" id="KW-0472">Membrane</keyword>
<dbReference type="PANTHER" id="PTHR34820">
    <property type="entry name" value="INNER MEMBRANE PROTEIN YEBZ"/>
    <property type="match status" value="1"/>
</dbReference>
<evidence type="ECO:0000256" key="1">
    <source>
        <dbReference type="ARBA" id="ARBA00004651"/>
    </source>
</evidence>
<dbReference type="GO" id="GO:0006825">
    <property type="term" value="P:copper ion transport"/>
    <property type="evidence" value="ECO:0007669"/>
    <property type="project" value="InterPro"/>
</dbReference>
<gene>
    <name evidence="8" type="ordered locus">Bind_3474</name>
</gene>
<dbReference type="AlphaFoldDB" id="B2IFD1"/>
<dbReference type="Pfam" id="PF05425">
    <property type="entry name" value="CopD"/>
    <property type="match status" value="1"/>
</dbReference>
<organism evidence="8 9">
    <name type="scientific">Beijerinckia indica subsp. indica (strain ATCC 9039 / DSM 1715 / NCIMB 8712)</name>
    <dbReference type="NCBI Taxonomy" id="395963"/>
    <lineage>
        <taxon>Bacteria</taxon>
        <taxon>Pseudomonadati</taxon>
        <taxon>Pseudomonadota</taxon>
        <taxon>Alphaproteobacteria</taxon>
        <taxon>Hyphomicrobiales</taxon>
        <taxon>Beijerinckiaceae</taxon>
        <taxon>Beijerinckia</taxon>
    </lineage>
</organism>
<feature type="transmembrane region" description="Helical" evidence="6">
    <location>
        <begin position="49"/>
        <end position="72"/>
    </location>
</feature>